<proteinExistence type="predicted"/>
<feature type="domain" description="ABC transporter" evidence="8">
    <location>
        <begin position="328"/>
        <end position="546"/>
    </location>
</feature>
<keyword evidence="3" id="KW-0547">Nucleotide-binding</keyword>
<evidence type="ECO:0000256" key="4">
    <source>
        <dbReference type="ARBA" id="ARBA00022840"/>
    </source>
</evidence>
<dbReference type="RefSeq" id="WP_073150996.1">
    <property type="nucleotide sequence ID" value="NZ_FRAG01000037.1"/>
</dbReference>
<dbReference type="PROSITE" id="PS50893">
    <property type="entry name" value="ABC_TRANSPORTER_2"/>
    <property type="match status" value="1"/>
</dbReference>
<sequence>MRKYFRYLLSYKLDLFFYILLSTLIWGITLVSPYITGRYIDYLLNTKTMELIYIFSLIILFIGTSKTILSYVFQMLSIRFEAKTAFDLNYDILEHVKKLPLSFFKKVNATYLNQRINLDSNNVISFLINDVIGMCFKWISFLIAVIVLFKINNIIAISLVVLVPLYLILYLSFKSSLFNIAYILKEEQDHFIGQMNEQLLNIKQVKFHSIHDYLGNQIKLSFNKLFAIALRHARVSSLFSSCDNIINNLFRLVLFFFGGMAIIKGKLSIGEFTMINNYFTVVIKGIRNTLDFSKNYQRTKVSQKRLDELLEMKVEQNGLIKLDSINSIELKDIHFSYEKGPKILESFSYKFEKGKIYCIIGENGTGKSTLIELLLGLVGEKYQGKVFYNDKSIEQLDMYNIRRKLIGVSEQEPVLFNDTLINNIILGNKELKKKTISEWMKKLSGETIIKRFGEDKKMKIYGKSSNISGGEKQKISIIRAVIKEPDLIVLDEPTSALDQFSTNKLKEILKEIKDNKIIIMVTHDESLINISDEIIKLEPAKYKYTV</sequence>
<keyword evidence="4 10" id="KW-0067">ATP-binding</keyword>
<dbReference type="GO" id="GO:0005524">
    <property type="term" value="F:ATP binding"/>
    <property type="evidence" value="ECO:0007669"/>
    <property type="project" value="UniProtKB-KW"/>
</dbReference>
<evidence type="ECO:0000256" key="3">
    <source>
        <dbReference type="ARBA" id="ARBA00022741"/>
    </source>
</evidence>
<evidence type="ECO:0000256" key="2">
    <source>
        <dbReference type="ARBA" id="ARBA00022692"/>
    </source>
</evidence>
<dbReference type="SUPFAM" id="SSF90123">
    <property type="entry name" value="ABC transporter transmembrane region"/>
    <property type="match status" value="1"/>
</dbReference>
<protein>
    <submittedName>
        <fullName evidence="10">ATP-binding cassette, subfamily C</fullName>
    </submittedName>
</protein>
<dbReference type="InterPro" id="IPR017871">
    <property type="entry name" value="ABC_transporter-like_CS"/>
</dbReference>
<name>A0A1M6QQW5_PARC5</name>
<evidence type="ECO:0000313" key="11">
    <source>
        <dbReference type="Proteomes" id="UP000184465"/>
    </source>
</evidence>
<evidence type="ECO:0000256" key="6">
    <source>
        <dbReference type="ARBA" id="ARBA00023136"/>
    </source>
</evidence>
<organism evidence="10 11">
    <name type="scientific">Paramaledivibacter caminithermalis (strain DSM 15212 / CIP 107654 / DViRD3)</name>
    <name type="common">Clostridium caminithermale</name>
    <dbReference type="NCBI Taxonomy" id="1121301"/>
    <lineage>
        <taxon>Bacteria</taxon>
        <taxon>Bacillati</taxon>
        <taxon>Bacillota</taxon>
        <taxon>Clostridia</taxon>
        <taxon>Peptostreptococcales</taxon>
        <taxon>Caminicellaceae</taxon>
        <taxon>Paramaledivibacter</taxon>
    </lineage>
</organism>
<feature type="transmembrane region" description="Helical" evidence="7">
    <location>
        <begin position="51"/>
        <end position="73"/>
    </location>
</feature>
<dbReference type="InterPro" id="IPR027417">
    <property type="entry name" value="P-loop_NTPase"/>
</dbReference>
<dbReference type="Pfam" id="PF00664">
    <property type="entry name" value="ABC_membrane"/>
    <property type="match status" value="1"/>
</dbReference>
<keyword evidence="11" id="KW-1185">Reference proteome</keyword>
<dbReference type="PANTHER" id="PTHR43394:SF1">
    <property type="entry name" value="ATP-BINDING CASSETTE SUB-FAMILY B MEMBER 10, MITOCHONDRIAL"/>
    <property type="match status" value="1"/>
</dbReference>
<evidence type="ECO:0000259" key="8">
    <source>
        <dbReference type="PROSITE" id="PS50893"/>
    </source>
</evidence>
<dbReference type="InterPro" id="IPR039421">
    <property type="entry name" value="Type_1_exporter"/>
</dbReference>
<dbReference type="PROSITE" id="PS50929">
    <property type="entry name" value="ABC_TM1F"/>
    <property type="match status" value="1"/>
</dbReference>
<evidence type="ECO:0000256" key="7">
    <source>
        <dbReference type="SAM" id="Phobius"/>
    </source>
</evidence>
<evidence type="ECO:0000256" key="1">
    <source>
        <dbReference type="ARBA" id="ARBA00004651"/>
    </source>
</evidence>
<dbReference type="CDD" id="cd03228">
    <property type="entry name" value="ABCC_MRP_Like"/>
    <property type="match status" value="1"/>
</dbReference>
<keyword evidence="6 7" id="KW-0472">Membrane</keyword>
<accession>A0A1M6QQW5</accession>
<dbReference type="InterPro" id="IPR003439">
    <property type="entry name" value="ABC_transporter-like_ATP-bd"/>
</dbReference>
<dbReference type="InterPro" id="IPR036640">
    <property type="entry name" value="ABC1_TM_sf"/>
</dbReference>
<reference evidence="10 11" key="1">
    <citation type="submission" date="2016-11" db="EMBL/GenBank/DDBJ databases">
        <authorList>
            <person name="Jaros S."/>
            <person name="Januszkiewicz K."/>
            <person name="Wedrychowicz H."/>
        </authorList>
    </citation>
    <scope>NUCLEOTIDE SEQUENCE [LARGE SCALE GENOMIC DNA]</scope>
    <source>
        <strain evidence="10 11">DSM 15212</strain>
    </source>
</reference>
<dbReference type="AlphaFoldDB" id="A0A1M6QQW5"/>
<dbReference type="InterPro" id="IPR003593">
    <property type="entry name" value="AAA+_ATPase"/>
</dbReference>
<dbReference type="SUPFAM" id="SSF52540">
    <property type="entry name" value="P-loop containing nucleoside triphosphate hydrolases"/>
    <property type="match status" value="1"/>
</dbReference>
<comment type="subcellular location">
    <subcellularLocation>
        <location evidence="1">Cell membrane</location>
        <topology evidence="1">Multi-pass membrane protein</topology>
    </subcellularLocation>
</comment>
<dbReference type="EMBL" id="FRAG01000037">
    <property type="protein sequence ID" value="SHK22490.1"/>
    <property type="molecule type" value="Genomic_DNA"/>
</dbReference>
<dbReference type="STRING" id="1121301.SAMN02745912_02682"/>
<dbReference type="Pfam" id="PF00005">
    <property type="entry name" value="ABC_tran"/>
    <property type="match status" value="1"/>
</dbReference>
<dbReference type="SMART" id="SM00382">
    <property type="entry name" value="AAA"/>
    <property type="match status" value="1"/>
</dbReference>
<keyword evidence="5 7" id="KW-1133">Transmembrane helix</keyword>
<dbReference type="PANTHER" id="PTHR43394">
    <property type="entry name" value="ATP-DEPENDENT PERMEASE MDL1, MITOCHONDRIAL"/>
    <property type="match status" value="1"/>
</dbReference>
<dbReference type="PROSITE" id="PS00211">
    <property type="entry name" value="ABC_TRANSPORTER_1"/>
    <property type="match status" value="1"/>
</dbReference>
<dbReference type="OrthoDB" id="3185510at2"/>
<evidence type="ECO:0000313" key="10">
    <source>
        <dbReference type="EMBL" id="SHK22490.1"/>
    </source>
</evidence>
<feature type="transmembrane region" description="Helical" evidence="7">
    <location>
        <begin position="154"/>
        <end position="173"/>
    </location>
</feature>
<gene>
    <name evidence="10" type="ORF">SAMN02745912_02682</name>
</gene>
<dbReference type="Proteomes" id="UP000184465">
    <property type="component" value="Unassembled WGS sequence"/>
</dbReference>
<feature type="transmembrane region" description="Helical" evidence="7">
    <location>
        <begin position="123"/>
        <end position="148"/>
    </location>
</feature>
<feature type="transmembrane region" description="Helical" evidence="7">
    <location>
        <begin position="12"/>
        <end position="31"/>
    </location>
</feature>
<dbReference type="GO" id="GO:0005886">
    <property type="term" value="C:plasma membrane"/>
    <property type="evidence" value="ECO:0007669"/>
    <property type="project" value="UniProtKB-SubCell"/>
</dbReference>
<dbReference type="Gene3D" id="3.40.50.300">
    <property type="entry name" value="P-loop containing nucleotide triphosphate hydrolases"/>
    <property type="match status" value="1"/>
</dbReference>
<evidence type="ECO:0000259" key="9">
    <source>
        <dbReference type="PROSITE" id="PS50929"/>
    </source>
</evidence>
<dbReference type="Gene3D" id="1.20.1560.10">
    <property type="entry name" value="ABC transporter type 1, transmembrane domain"/>
    <property type="match status" value="1"/>
</dbReference>
<evidence type="ECO:0000256" key="5">
    <source>
        <dbReference type="ARBA" id="ARBA00022989"/>
    </source>
</evidence>
<dbReference type="GO" id="GO:0015421">
    <property type="term" value="F:ABC-type oligopeptide transporter activity"/>
    <property type="evidence" value="ECO:0007669"/>
    <property type="project" value="TreeGrafter"/>
</dbReference>
<dbReference type="InterPro" id="IPR011527">
    <property type="entry name" value="ABC1_TM_dom"/>
</dbReference>
<feature type="domain" description="ABC transmembrane type-1" evidence="9">
    <location>
        <begin position="16"/>
        <end position="298"/>
    </location>
</feature>
<dbReference type="CDD" id="cd07346">
    <property type="entry name" value="ABC_6TM_exporters"/>
    <property type="match status" value="1"/>
</dbReference>
<dbReference type="GO" id="GO:0016887">
    <property type="term" value="F:ATP hydrolysis activity"/>
    <property type="evidence" value="ECO:0007669"/>
    <property type="project" value="InterPro"/>
</dbReference>
<keyword evidence="2 7" id="KW-0812">Transmembrane</keyword>